<name>A0ABS4BXU7_9FLAO</name>
<evidence type="ECO:0000313" key="2">
    <source>
        <dbReference type="Proteomes" id="UP000670776"/>
    </source>
</evidence>
<sequence length="155" mass="17356">MTKNNQTYNDVIKTEIEAIISDIIKVYNDSGKRTLGEFENGLEAVYGDNKATLLGYVYLDGRQAGKQPPVEAIKKWIEQKGIKPLSDKMSVSGLAWAIAKKIAKSGTNKENHLKIYEEVITPERINEIINKVSVFNANQFVNEIEASLEILAKNK</sequence>
<reference evidence="1 2" key="1">
    <citation type="submission" date="2021-04" db="EMBL/GenBank/DDBJ databases">
        <title>Mariniflexile gromovii gen. nov., sp. nov., a gliding bacterium isolated from the sea urchin Strongylocentrotus intermedius.</title>
        <authorList>
            <person name="Ko S."/>
            <person name="Le V."/>
            <person name="Ahn C.-Y."/>
            <person name="Oh H.-M."/>
        </authorList>
    </citation>
    <scope>NUCLEOTIDE SEQUENCE [LARGE SCALE GENOMIC DNA]</scope>
    <source>
        <strain evidence="1 2">KCTC 12570</strain>
    </source>
</reference>
<evidence type="ECO:0008006" key="3">
    <source>
        <dbReference type="Google" id="ProtNLM"/>
    </source>
</evidence>
<organism evidence="1 2">
    <name type="scientific">Mariniflexile gromovii</name>
    <dbReference type="NCBI Taxonomy" id="362523"/>
    <lineage>
        <taxon>Bacteria</taxon>
        <taxon>Pseudomonadati</taxon>
        <taxon>Bacteroidota</taxon>
        <taxon>Flavobacteriia</taxon>
        <taxon>Flavobacteriales</taxon>
        <taxon>Flavobacteriaceae</taxon>
        <taxon>Mariniflexile</taxon>
    </lineage>
</organism>
<dbReference type="Proteomes" id="UP000670776">
    <property type="component" value="Unassembled WGS sequence"/>
</dbReference>
<dbReference type="RefSeq" id="WP_209655733.1">
    <property type="nucleotide sequence ID" value="NZ_JAGJCB010000014.1"/>
</dbReference>
<gene>
    <name evidence="1" type="ORF">J8H85_13450</name>
</gene>
<evidence type="ECO:0000313" key="1">
    <source>
        <dbReference type="EMBL" id="MBP0904841.1"/>
    </source>
</evidence>
<comment type="caution">
    <text evidence="1">The sequence shown here is derived from an EMBL/GenBank/DDBJ whole genome shotgun (WGS) entry which is preliminary data.</text>
</comment>
<protein>
    <recommendedName>
        <fullName evidence="3">CRISPR type III-B/RAMP module-associated protein Cmr5</fullName>
    </recommendedName>
</protein>
<keyword evidence="2" id="KW-1185">Reference proteome</keyword>
<proteinExistence type="predicted"/>
<dbReference type="EMBL" id="JAGJCB010000014">
    <property type="protein sequence ID" value="MBP0904841.1"/>
    <property type="molecule type" value="Genomic_DNA"/>
</dbReference>
<accession>A0ABS4BXU7</accession>